<sequence>MAATEFLAASHASTEALRTATLLKTLQVNALISGPKGTGKQTLARVILPGAVVLDARDFDNVLNALESNDEVVLTHIEHCPNITLLFERVKTEKLRLIATASSEYLSDAIWEFFSVKIALPPLLERPEDVELLVSHFNAEADRIFDLSPEASPSGKKPDLSDNAYSLRKQIYFERLMGGVNEAEVIQVMERYLQSQMGSHNDYRKFLHLYEVPLIRTGLRKFKSQLQLAERLGLNRNTLRKKIAENEQFGLLES</sequence>
<gene>
    <name evidence="5" type="ORF">WCY31_04000</name>
</gene>
<evidence type="ECO:0000256" key="2">
    <source>
        <dbReference type="ARBA" id="ARBA00023125"/>
    </source>
</evidence>
<protein>
    <submittedName>
        <fullName evidence="5">Helix-turn-helix domain-containing protein</fullName>
    </submittedName>
</protein>
<keyword evidence="3" id="KW-0010">Activator</keyword>
<dbReference type="InterPro" id="IPR009057">
    <property type="entry name" value="Homeodomain-like_sf"/>
</dbReference>
<evidence type="ECO:0000256" key="1">
    <source>
        <dbReference type="ARBA" id="ARBA00023012"/>
    </source>
</evidence>
<name>A0ABZ3HBF8_9BACT</name>
<organism evidence="5 6">
    <name type="scientific">Sulfurimonas diazotrophicus</name>
    <dbReference type="NCBI Taxonomy" id="3131939"/>
    <lineage>
        <taxon>Bacteria</taxon>
        <taxon>Pseudomonadati</taxon>
        <taxon>Campylobacterota</taxon>
        <taxon>Epsilonproteobacteria</taxon>
        <taxon>Campylobacterales</taxon>
        <taxon>Sulfurimonadaceae</taxon>
        <taxon>Sulfurimonas</taxon>
    </lineage>
</organism>
<keyword evidence="1" id="KW-0902">Two-component regulatory system</keyword>
<feature type="domain" description="DNA binding HTH" evidence="4">
    <location>
        <begin position="211"/>
        <end position="245"/>
    </location>
</feature>
<dbReference type="Pfam" id="PF02954">
    <property type="entry name" value="HTH_8"/>
    <property type="match status" value="1"/>
</dbReference>
<dbReference type="InterPro" id="IPR027417">
    <property type="entry name" value="P-loop_NTPase"/>
</dbReference>
<evidence type="ECO:0000259" key="4">
    <source>
        <dbReference type="Pfam" id="PF02954"/>
    </source>
</evidence>
<dbReference type="InterPro" id="IPR002197">
    <property type="entry name" value="HTH_Fis"/>
</dbReference>
<reference evidence="5 6" key="1">
    <citation type="submission" date="2024-03" db="EMBL/GenBank/DDBJ databases">
        <title>Sulfurimonas sp. HSL3-1.</title>
        <authorList>
            <person name="Wang S."/>
        </authorList>
    </citation>
    <scope>NUCLEOTIDE SEQUENCE [LARGE SCALE GENOMIC DNA]</scope>
    <source>
        <strain evidence="5 6">HSL3-1</strain>
    </source>
</reference>
<dbReference type="SUPFAM" id="SSF52540">
    <property type="entry name" value="P-loop containing nucleoside triphosphate hydrolases"/>
    <property type="match status" value="1"/>
</dbReference>
<keyword evidence="6" id="KW-1185">Reference proteome</keyword>
<dbReference type="RefSeq" id="WP_345973240.1">
    <property type="nucleotide sequence ID" value="NZ_CP147920.1"/>
</dbReference>
<dbReference type="EMBL" id="CP147920">
    <property type="protein sequence ID" value="XAU15870.1"/>
    <property type="molecule type" value="Genomic_DNA"/>
</dbReference>
<evidence type="ECO:0000313" key="5">
    <source>
        <dbReference type="EMBL" id="XAU15870.1"/>
    </source>
</evidence>
<keyword evidence="2" id="KW-0238">DNA-binding</keyword>
<proteinExistence type="predicted"/>
<dbReference type="PANTHER" id="PTHR32071:SF95">
    <property type="entry name" value="DNA-BINDING TRANSCRIPTIONAL REGULATOR NTRC"/>
    <property type="match status" value="1"/>
</dbReference>
<dbReference type="PANTHER" id="PTHR32071">
    <property type="entry name" value="TRANSCRIPTIONAL REGULATORY PROTEIN"/>
    <property type="match status" value="1"/>
</dbReference>
<evidence type="ECO:0000256" key="3">
    <source>
        <dbReference type="ARBA" id="ARBA00023159"/>
    </source>
</evidence>
<dbReference type="Proteomes" id="UP001447842">
    <property type="component" value="Chromosome"/>
</dbReference>
<accession>A0ABZ3HBF8</accession>
<dbReference type="SUPFAM" id="SSF46689">
    <property type="entry name" value="Homeodomain-like"/>
    <property type="match status" value="1"/>
</dbReference>
<evidence type="ECO:0000313" key="6">
    <source>
        <dbReference type="Proteomes" id="UP001447842"/>
    </source>
</evidence>
<dbReference type="Gene3D" id="1.10.10.60">
    <property type="entry name" value="Homeodomain-like"/>
    <property type="match status" value="1"/>
</dbReference>